<sequence>MATASFSKNKSSQRSRVLQIPGTKPSLFNHQLLVSSGVPSFDNLLGGGIAVGSLVLIEEDTFGHYGQLLLKYFLSEAVMTGQSILLAGTEGHPQSVLKELPKPIVDDVTPVQSNMMQTDEMKIAWRYQHLNKYQSNPTAVKFGHYYDLSQYMDEDLVSSADVTLITSQQLSQQHLHEEPPGIEPTNLEMSACLQCLLLNIQQHIQDGQFGTQDQPEKHNVLRIAIPSLGSPLWGNLKTSESDGLLSIVDTDLLRFLLALRAILRSSFAVCMVTVPSLIMEDANFIHKIERLCDTVVHLESFAGSSRSENPLYKEYHGLFHVKQLPKLNAIKCQMPDTTDWAFKLRRKKFVIEKLHLPPDLSETVSRSESRPGIIGCGTTGHRHLDF</sequence>
<dbReference type="PANTHER" id="PTHR12896">
    <property type="entry name" value="PAX6 NEIGHBOR PROTEIN PAXNEB"/>
    <property type="match status" value="1"/>
</dbReference>
<dbReference type="GO" id="GO:0005737">
    <property type="term" value="C:cytoplasm"/>
    <property type="evidence" value="ECO:0007669"/>
    <property type="project" value="UniProtKB-SubCell"/>
</dbReference>
<organism evidence="9 10">
    <name type="scientific">Octopus sinensis</name>
    <name type="common">East Asian common octopus</name>
    <dbReference type="NCBI Taxonomy" id="2607531"/>
    <lineage>
        <taxon>Eukaryota</taxon>
        <taxon>Metazoa</taxon>
        <taxon>Spiralia</taxon>
        <taxon>Lophotrochozoa</taxon>
        <taxon>Mollusca</taxon>
        <taxon>Cephalopoda</taxon>
        <taxon>Coleoidea</taxon>
        <taxon>Octopodiformes</taxon>
        <taxon>Octopoda</taxon>
        <taxon>Incirrata</taxon>
        <taxon>Octopodidae</taxon>
        <taxon>Octopus</taxon>
    </lineage>
</organism>
<evidence type="ECO:0000313" key="10">
    <source>
        <dbReference type="RefSeq" id="XP_029650947.1"/>
    </source>
</evidence>
<dbReference type="AlphaFoldDB" id="A0A6P7TN90"/>
<dbReference type="Pfam" id="PF05625">
    <property type="entry name" value="PAXNEB"/>
    <property type="match status" value="1"/>
</dbReference>
<evidence type="ECO:0000256" key="2">
    <source>
        <dbReference type="ARBA" id="ARBA00004496"/>
    </source>
</evidence>
<comment type="pathway">
    <text evidence="3">tRNA modification; 5-methoxycarbonylmethyl-2-thiouridine-tRNA biosynthesis.</text>
</comment>
<evidence type="ECO:0000256" key="6">
    <source>
        <dbReference type="ARBA" id="ARBA00022490"/>
    </source>
</evidence>
<protein>
    <recommendedName>
        <fullName evidence="5">Elongator complex protein 4</fullName>
    </recommendedName>
</protein>
<dbReference type="PANTHER" id="PTHR12896:SF1">
    <property type="entry name" value="ELONGATOR COMPLEX PROTEIN 4"/>
    <property type="match status" value="1"/>
</dbReference>
<evidence type="ECO:0000256" key="7">
    <source>
        <dbReference type="ARBA" id="ARBA00022694"/>
    </source>
</evidence>
<dbReference type="Gene3D" id="3.40.50.300">
    <property type="entry name" value="P-loop containing nucleotide triphosphate hydrolases"/>
    <property type="match status" value="1"/>
</dbReference>
<dbReference type="UniPathway" id="UPA00988"/>
<dbReference type="KEGG" id="osn:115224276"/>
<proteinExistence type="inferred from homology"/>
<evidence type="ECO:0000256" key="4">
    <source>
        <dbReference type="ARBA" id="ARBA00007573"/>
    </source>
</evidence>
<keyword evidence="9" id="KW-1185">Reference proteome</keyword>
<name>A0A6P7TN90_9MOLL</name>
<dbReference type="GO" id="GO:0033588">
    <property type="term" value="C:elongator holoenzyme complex"/>
    <property type="evidence" value="ECO:0007669"/>
    <property type="project" value="InterPro"/>
</dbReference>
<evidence type="ECO:0000256" key="5">
    <source>
        <dbReference type="ARBA" id="ARBA00020265"/>
    </source>
</evidence>
<dbReference type="Proteomes" id="UP000515154">
    <property type="component" value="Linkage group LG25"/>
</dbReference>
<evidence type="ECO:0000256" key="1">
    <source>
        <dbReference type="ARBA" id="ARBA00004123"/>
    </source>
</evidence>
<evidence type="ECO:0000313" key="9">
    <source>
        <dbReference type="Proteomes" id="UP000515154"/>
    </source>
</evidence>
<keyword evidence="8" id="KW-0539">Nucleus</keyword>
<keyword evidence="7" id="KW-0819">tRNA processing</keyword>
<evidence type="ECO:0000256" key="8">
    <source>
        <dbReference type="ARBA" id="ARBA00023242"/>
    </source>
</evidence>
<comment type="similarity">
    <text evidence="4">Belongs to the ELP4 family.</text>
</comment>
<dbReference type="RefSeq" id="XP_029650947.1">
    <property type="nucleotide sequence ID" value="XM_029795087.2"/>
</dbReference>
<dbReference type="GO" id="GO:0002098">
    <property type="term" value="P:tRNA wobble uridine modification"/>
    <property type="evidence" value="ECO:0007669"/>
    <property type="project" value="InterPro"/>
</dbReference>
<dbReference type="GO" id="GO:0008023">
    <property type="term" value="C:transcription elongation factor complex"/>
    <property type="evidence" value="ECO:0007669"/>
    <property type="project" value="TreeGrafter"/>
</dbReference>
<gene>
    <name evidence="10" type="primary">LOC115224276</name>
</gene>
<reference evidence="10" key="1">
    <citation type="submission" date="2025-08" db="UniProtKB">
        <authorList>
            <consortium name="RefSeq"/>
        </authorList>
    </citation>
    <scope>IDENTIFICATION</scope>
</reference>
<dbReference type="InterPro" id="IPR008728">
    <property type="entry name" value="Elongator_complex_protein_4"/>
</dbReference>
<evidence type="ECO:0000256" key="3">
    <source>
        <dbReference type="ARBA" id="ARBA00005043"/>
    </source>
</evidence>
<dbReference type="CDD" id="cd19494">
    <property type="entry name" value="Elp4"/>
    <property type="match status" value="1"/>
</dbReference>
<dbReference type="InterPro" id="IPR027417">
    <property type="entry name" value="P-loop_NTPase"/>
</dbReference>
<comment type="subcellular location">
    <subcellularLocation>
        <location evidence="2">Cytoplasm</location>
    </subcellularLocation>
    <subcellularLocation>
        <location evidence="1">Nucleus</location>
    </subcellularLocation>
</comment>
<accession>A0A6P7TN90</accession>
<keyword evidence="6" id="KW-0963">Cytoplasm</keyword>